<keyword evidence="11" id="KW-1185">Reference proteome</keyword>
<dbReference type="Gene3D" id="1.20.1740.10">
    <property type="entry name" value="Amino acid/polyamine transporter I"/>
    <property type="match status" value="1"/>
</dbReference>
<feature type="transmembrane region" description="Helical" evidence="9">
    <location>
        <begin position="281"/>
        <end position="304"/>
    </location>
</feature>
<name>A0A7T7MBB4_9ACTO</name>
<feature type="transmembrane region" description="Helical" evidence="9">
    <location>
        <begin position="161"/>
        <end position="177"/>
    </location>
</feature>
<feature type="transmembrane region" description="Helical" evidence="9">
    <location>
        <begin position="336"/>
        <end position="355"/>
    </location>
</feature>
<proteinExistence type="inferred from homology"/>
<evidence type="ECO:0000313" key="11">
    <source>
        <dbReference type="Proteomes" id="UP000595895"/>
    </source>
</evidence>
<organism evidence="10 11">
    <name type="scientific">Actinomyces weissii</name>
    <dbReference type="NCBI Taxonomy" id="675090"/>
    <lineage>
        <taxon>Bacteria</taxon>
        <taxon>Bacillati</taxon>
        <taxon>Actinomycetota</taxon>
        <taxon>Actinomycetes</taxon>
        <taxon>Actinomycetales</taxon>
        <taxon>Actinomycetaceae</taxon>
        <taxon>Actinomyces</taxon>
    </lineage>
</organism>
<evidence type="ECO:0000256" key="1">
    <source>
        <dbReference type="ARBA" id="ARBA00004651"/>
    </source>
</evidence>
<dbReference type="InterPro" id="IPR001463">
    <property type="entry name" value="Na/Ala_symport"/>
</dbReference>
<dbReference type="NCBIfam" id="TIGR00835">
    <property type="entry name" value="agcS"/>
    <property type="match status" value="1"/>
</dbReference>
<evidence type="ECO:0000256" key="8">
    <source>
        <dbReference type="ARBA" id="ARBA00023136"/>
    </source>
</evidence>
<dbReference type="PROSITE" id="PS00873">
    <property type="entry name" value="NA_ALANINE_SYMP"/>
    <property type="match status" value="1"/>
</dbReference>
<evidence type="ECO:0000313" key="10">
    <source>
        <dbReference type="EMBL" id="QQM68317.1"/>
    </source>
</evidence>
<comment type="subcellular location">
    <subcellularLocation>
        <location evidence="1 9">Cell membrane</location>
        <topology evidence="1 9">Multi-pass membrane protein</topology>
    </subcellularLocation>
</comment>
<dbReference type="EMBL" id="CP066802">
    <property type="protein sequence ID" value="QQM68317.1"/>
    <property type="molecule type" value="Genomic_DNA"/>
</dbReference>
<dbReference type="AlphaFoldDB" id="A0A7T7MBB4"/>
<keyword evidence="6 9" id="KW-0769">Symport</keyword>
<keyword evidence="5 9" id="KW-0812">Transmembrane</keyword>
<dbReference type="FunFam" id="1.20.1740.10:FF:000004">
    <property type="entry name" value="Sodium:alanine symporter family protein"/>
    <property type="match status" value="1"/>
</dbReference>
<evidence type="ECO:0000256" key="3">
    <source>
        <dbReference type="ARBA" id="ARBA00022448"/>
    </source>
</evidence>
<comment type="similarity">
    <text evidence="2 9">Belongs to the alanine or glycine:cation symporter (AGCS) (TC 2.A.25) family.</text>
</comment>
<dbReference type="Proteomes" id="UP000595895">
    <property type="component" value="Chromosome"/>
</dbReference>
<keyword evidence="8 9" id="KW-0472">Membrane</keyword>
<evidence type="ECO:0000256" key="7">
    <source>
        <dbReference type="ARBA" id="ARBA00022989"/>
    </source>
</evidence>
<reference evidence="10 11" key="1">
    <citation type="submission" date="2020-12" db="EMBL/GenBank/DDBJ databases">
        <authorList>
            <person name="Zhou J."/>
        </authorList>
    </citation>
    <scope>NUCLEOTIDE SEQUENCE [LARGE SCALE GENOMIC DNA]</scope>
    <source>
        <strain evidence="10 11">CCUG 61299</strain>
    </source>
</reference>
<gene>
    <name evidence="10" type="ORF">JG540_03850</name>
</gene>
<feature type="transmembrane region" description="Helical" evidence="9">
    <location>
        <begin position="404"/>
        <end position="424"/>
    </location>
</feature>
<keyword evidence="4 9" id="KW-1003">Cell membrane</keyword>
<dbReference type="Pfam" id="PF01235">
    <property type="entry name" value="Na_Ala_symp"/>
    <property type="match status" value="1"/>
</dbReference>
<comment type="caution">
    <text evidence="9">Lacks conserved residue(s) required for the propagation of feature annotation.</text>
</comment>
<evidence type="ECO:0000256" key="5">
    <source>
        <dbReference type="ARBA" id="ARBA00022692"/>
    </source>
</evidence>
<dbReference type="KEGG" id="awe:JG540_03850"/>
<dbReference type="PANTHER" id="PTHR30330:SF1">
    <property type="entry name" value="AMINO-ACID CARRIER PROTEIN ALST"/>
    <property type="match status" value="1"/>
</dbReference>
<dbReference type="PANTHER" id="PTHR30330">
    <property type="entry name" value="AGSS FAMILY TRANSPORTER, SODIUM-ALANINE"/>
    <property type="match status" value="1"/>
</dbReference>
<evidence type="ECO:0000256" key="2">
    <source>
        <dbReference type="ARBA" id="ARBA00009261"/>
    </source>
</evidence>
<feature type="transmembrane region" description="Helical" evidence="9">
    <location>
        <begin position="120"/>
        <end position="141"/>
    </location>
</feature>
<evidence type="ECO:0000256" key="6">
    <source>
        <dbReference type="ARBA" id="ARBA00022847"/>
    </source>
</evidence>
<accession>A0A7T7MBB4</accession>
<evidence type="ECO:0000256" key="9">
    <source>
        <dbReference type="RuleBase" id="RU363064"/>
    </source>
</evidence>
<dbReference type="GO" id="GO:0005886">
    <property type="term" value="C:plasma membrane"/>
    <property type="evidence" value="ECO:0007669"/>
    <property type="project" value="UniProtKB-SubCell"/>
</dbReference>
<keyword evidence="7 9" id="KW-1133">Transmembrane helix</keyword>
<feature type="transmembrane region" description="Helical" evidence="9">
    <location>
        <begin position="189"/>
        <end position="210"/>
    </location>
</feature>
<dbReference type="PRINTS" id="PR00175">
    <property type="entry name" value="NAALASMPORT"/>
</dbReference>
<protein>
    <submittedName>
        <fullName evidence="10">Alanine:cation symporter family protein</fullName>
    </submittedName>
</protein>
<evidence type="ECO:0000256" key="4">
    <source>
        <dbReference type="ARBA" id="ARBA00022475"/>
    </source>
</evidence>
<keyword evidence="3 9" id="KW-0813">Transport</keyword>
<feature type="transmembrane region" description="Helical" evidence="9">
    <location>
        <begin position="376"/>
        <end position="398"/>
    </location>
</feature>
<sequence length="471" mass="49976">MLILAGLYFTVRTRGLQFRYLGHMVKAIADARESDEVEGSISSFQAFAIGVASRVGTGNIVGVAIAITMGGPGAVFWMWVVALVGMATGFIEATLAQLFKTSHPSGSFRGGPAYYISQGLGSRFWGSVFAVVITFVFGFAYEATQANTIANTIKGSFGVEPWVTGVVLVVLSAPIVFRGIKQVATFTEWLAPFMAGLYALIAVIVLVLNLGAIPYAFLAIIEGAFGLNQAFAGVAGGMYAAALNGVKRGLFSNEAGQGSVPNAAATATTAHPVNQGFIQSLGVFVDTIIVCTATALIILLAGVYDPATTAAMGETAAKEAAGTLTTTSVAAALGGWSKYLMTFIIFVFAYTSLLGNYTYAEVNVDFLSRKEGARHYWLRSMILVATFVGSVSTLNFVWTLSDVAMGLMAVINILAILLLGRWAFGALRDWEAQRKAHLEGRLEHIRFVATGNPYLPGELPGDVWTDAAHRH</sequence>
<dbReference type="GO" id="GO:0005283">
    <property type="term" value="F:amino acid:sodium symporter activity"/>
    <property type="evidence" value="ECO:0007669"/>
    <property type="project" value="InterPro"/>
</dbReference>